<comment type="caution">
    <text evidence="1">The sequence shown here is derived from an EMBL/GenBank/DDBJ whole genome shotgun (WGS) entry which is preliminary data.</text>
</comment>
<protein>
    <recommendedName>
        <fullName evidence="3">Phenazine biosynthesis protein PhzF</fullName>
    </recommendedName>
</protein>
<gene>
    <name evidence="1" type="ORF">AMJ52_00375</name>
</gene>
<proteinExistence type="predicted"/>
<dbReference type="PANTHER" id="PTHR13774">
    <property type="entry name" value="PHENAZINE BIOSYNTHESIS PROTEIN"/>
    <property type="match status" value="1"/>
</dbReference>
<dbReference type="Gene3D" id="3.10.310.10">
    <property type="entry name" value="Diaminopimelate Epimerase, Chain A, domain 1"/>
    <property type="match status" value="2"/>
</dbReference>
<dbReference type="GO" id="GO:0005737">
    <property type="term" value="C:cytoplasm"/>
    <property type="evidence" value="ECO:0007669"/>
    <property type="project" value="TreeGrafter"/>
</dbReference>
<evidence type="ECO:0000313" key="2">
    <source>
        <dbReference type="Proteomes" id="UP000051012"/>
    </source>
</evidence>
<dbReference type="Pfam" id="PF02567">
    <property type="entry name" value="PhzC-PhzF"/>
    <property type="match status" value="1"/>
</dbReference>
<evidence type="ECO:0008006" key="3">
    <source>
        <dbReference type="Google" id="ProtNLM"/>
    </source>
</evidence>
<accession>A0A0S7YJM3</accession>
<dbReference type="Proteomes" id="UP000051012">
    <property type="component" value="Unassembled WGS sequence"/>
</dbReference>
<dbReference type="PIRSF" id="PIRSF016184">
    <property type="entry name" value="PhzC_PhzF"/>
    <property type="match status" value="1"/>
</dbReference>
<evidence type="ECO:0000313" key="1">
    <source>
        <dbReference type="EMBL" id="KPJ74473.1"/>
    </source>
</evidence>
<organism evidence="1 2">
    <name type="scientific">candidate division TA06 bacterium DG_78</name>
    <dbReference type="NCBI Taxonomy" id="1703772"/>
    <lineage>
        <taxon>Bacteria</taxon>
        <taxon>Bacteria division TA06</taxon>
    </lineage>
</organism>
<dbReference type="EMBL" id="LJNI01000003">
    <property type="protein sequence ID" value="KPJ74473.1"/>
    <property type="molecule type" value="Genomic_DNA"/>
</dbReference>
<dbReference type="NCBIfam" id="TIGR00654">
    <property type="entry name" value="PhzF_family"/>
    <property type="match status" value="1"/>
</dbReference>
<name>A0A0S7YJM3_UNCT6</name>
<dbReference type="InterPro" id="IPR003719">
    <property type="entry name" value="Phenazine_PhzF-like"/>
</dbReference>
<sequence length="307" mass="33917">MGKWLKAKRMSAFTSMPYGGSNVWVVLGASELSDAEMKRLAATLDPGADVAFILPEDTNEADIFLRFFNGASEINFSGHAAVAAYYAMSNEDVLSLNSPETEIKQRTKAGIQTVKLRTKDNKINRVTISLSKPDFLKIDINPLSVARFLGLTVNEIQRSGLPFDIISSGFFDLIVPLNSLNDVRNINPNFSMMDSFCTRLGIHGVTTFCREVFDTGDAAFMRHFAPTIGINEEPLSGGAAGSLGCYFFKHKLIDAKTNFTRLVIEQGYLQNKNARIYVHIETHCDQIMRVKVGGNAVMTFTGYMLSP</sequence>
<dbReference type="SUPFAM" id="SSF54506">
    <property type="entry name" value="Diaminopimelate epimerase-like"/>
    <property type="match status" value="1"/>
</dbReference>
<reference evidence="1 2" key="1">
    <citation type="journal article" date="2015" name="Microbiome">
        <title>Genomic resolution of linkages in carbon, nitrogen, and sulfur cycling among widespread estuary sediment bacteria.</title>
        <authorList>
            <person name="Baker B.J."/>
            <person name="Lazar C.S."/>
            <person name="Teske A.P."/>
            <person name="Dick G.J."/>
        </authorList>
    </citation>
    <scope>NUCLEOTIDE SEQUENCE [LARGE SCALE GENOMIC DNA]</scope>
    <source>
        <strain evidence="1">DG_78</strain>
    </source>
</reference>
<dbReference type="GO" id="GO:0016853">
    <property type="term" value="F:isomerase activity"/>
    <property type="evidence" value="ECO:0007669"/>
    <property type="project" value="TreeGrafter"/>
</dbReference>
<dbReference type="AlphaFoldDB" id="A0A0S7YJM3"/>